<evidence type="ECO:0000313" key="4">
    <source>
        <dbReference type="Proteomes" id="UP000044602"/>
    </source>
</evidence>
<gene>
    <name evidence="2" type="ORF">BN1708_004075</name>
    <name evidence="3" type="ORF">BN1723_008264</name>
</gene>
<dbReference type="EMBL" id="CVQI01038050">
    <property type="protein sequence ID" value="CRK48906.1"/>
    <property type="molecule type" value="Genomic_DNA"/>
</dbReference>
<keyword evidence="4" id="KW-1185">Reference proteome</keyword>
<reference evidence="4 5" key="1">
    <citation type="submission" date="2015-05" db="EMBL/GenBank/DDBJ databases">
        <authorList>
            <person name="Fogelqvist Johan"/>
        </authorList>
    </citation>
    <scope>NUCLEOTIDE SEQUENCE [LARGE SCALE GENOMIC DNA]</scope>
    <source>
        <strain evidence="2">VL1</strain>
        <strain evidence="3">VL2</strain>
    </source>
</reference>
<evidence type="ECO:0000313" key="2">
    <source>
        <dbReference type="EMBL" id="CRK26001.1"/>
    </source>
</evidence>
<feature type="region of interest" description="Disordered" evidence="1">
    <location>
        <begin position="1"/>
        <end position="23"/>
    </location>
</feature>
<dbReference type="EMBL" id="CVQH01020001">
    <property type="protein sequence ID" value="CRK26001.1"/>
    <property type="molecule type" value="Genomic_DNA"/>
</dbReference>
<dbReference type="Proteomes" id="UP000045706">
    <property type="component" value="Unassembled WGS sequence"/>
</dbReference>
<dbReference type="AlphaFoldDB" id="A0A0G4LVA0"/>
<accession>A0A0G4LVA0</accession>
<dbReference type="Proteomes" id="UP000044602">
    <property type="component" value="Unassembled WGS sequence"/>
</dbReference>
<organism evidence="2 4">
    <name type="scientific">Verticillium longisporum</name>
    <name type="common">Verticillium dahliae var. longisporum</name>
    <dbReference type="NCBI Taxonomy" id="100787"/>
    <lineage>
        <taxon>Eukaryota</taxon>
        <taxon>Fungi</taxon>
        <taxon>Dikarya</taxon>
        <taxon>Ascomycota</taxon>
        <taxon>Pezizomycotina</taxon>
        <taxon>Sordariomycetes</taxon>
        <taxon>Hypocreomycetidae</taxon>
        <taxon>Glomerellales</taxon>
        <taxon>Plectosphaerellaceae</taxon>
        <taxon>Verticillium</taxon>
    </lineage>
</organism>
<sequence length="90" mass="10082">MREHKGKEEQLEEDHAQAASSVGARVPHARILYVEWTDRRQGANTIPTRSGSLQLVKTAGSWDIEIKNEKCKQGHGDSDDIHVHAVELPM</sequence>
<protein>
    <submittedName>
        <fullName evidence="2">Uncharacterized protein</fullName>
    </submittedName>
</protein>
<evidence type="ECO:0000256" key="1">
    <source>
        <dbReference type="SAM" id="MobiDB-lite"/>
    </source>
</evidence>
<name>A0A0G4LVA0_VERLO</name>
<evidence type="ECO:0000313" key="5">
    <source>
        <dbReference type="Proteomes" id="UP000045706"/>
    </source>
</evidence>
<feature type="compositionally biased region" description="Basic and acidic residues" evidence="1">
    <location>
        <begin position="1"/>
        <end position="16"/>
    </location>
</feature>
<evidence type="ECO:0000313" key="3">
    <source>
        <dbReference type="EMBL" id="CRK48906.1"/>
    </source>
</evidence>
<proteinExistence type="predicted"/>